<proteinExistence type="predicted"/>
<protein>
    <submittedName>
        <fullName evidence="2">Uncharacterized protein</fullName>
    </submittedName>
</protein>
<evidence type="ECO:0000313" key="2">
    <source>
        <dbReference type="EMBL" id="CAK9867567.1"/>
    </source>
</evidence>
<accession>A0ABP1AYK5</accession>
<gene>
    <name evidence="2" type="ORF">CSSPJE1EN2_LOCUS10562</name>
</gene>
<evidence type="ECO:0000313" key="3">
    <source>
        <dbReference type="Proteomes" id="UP001497522"/>
    </source>
</evidence>
<dbReference type="EMBL" id="OZ023718">
    <property type="protein sequence ID" value="CAK9867567.1"/>
    <property type="molecule type" value="Genomic_DNA"/>
</dbReference>
<reference evidence="2" key="1">
    <citation type="submission" date="2024-03" db="EMBL/GenBank/DDBJ databases">
        <authorList>
            <consortium name="ELIXIR-Norway"/>
            <consortium name="Elixir Norway"/>
        </authorList>
    </citation>
    <scope>NUCLEOTIDE SEQUENCE</scope>
</reference>
<dbReference type="Proteomes" id="UP001497522">
    <property type="component" value="Chromosome 17"/>
</dbReference>
<sequence>MSPPSNSQSSRDIQRGAVRLWVFSPSPIVRAFARQRHVADDEKEPPEPLDPNGTTNDVIIVANNDRVIVGEQLADNPGALGKRKRPTAVTTQQTRIRVVEWMINDNEANGEKGLHARTVKAFPETWECITHFRGTTSATIMKSSHWWEKRATILQIRDDRDNMVSFNSAQPGKAKKVFTKAAPGRGPKRAPWVDWLYPLRVHEFDRYRKMGVKFSPKLLVCLAKDIMVEMNHPDFPPNLQHKGTTIIDRIDIRWIQRSTISSVELKLAS</sequence>
<feature type="region of interest" description="Disordered" evidence="1">
    <location>
        <begin position="36"/>
        <end position="55"/>
    </location>
</feature>
<name>A0ABP1AYK5_9BRYO</name>
<evidence type="ECO:0000256" key="1">
    <source>
        <dbReference type="SAM" id="MobiDB-lite"/>
    </source>
</evidence>
<organism evidence="2 3">
    <name type="scientific">Sphagnum jensenii</name>
    <dbReference type="NCBI Taxonomy" id="128206"/>
    <lineage>
        <taxon>Eukaryota</taxon>
        <taxon>Viridiplantae</taxon>
        <taxon>Streptophyta</taxon>
        <taxon>Embryophyta</taxon>
        <taxon>Bryophyta</taxon>
        <taxon>Sphagnophytina</taxon>
        <taxon>Sphagnopsida</taxon>
        <taxon>Sphagnales</taxon>
        <taxon>Sphagnaceae</taxon>
        <taxon>Sphagnum</taxon>
    </lineage>
</organism>
<keyword evidence="3" id="KW-1185">Reference proteome</keyword>